<dbReference type="EMBL" id="JAROKS010000001">
    <property type="protein sequence ID" value="KAK1806948.1"/>
    <property type="molecule type" value="Genomic_DNA"/>
</dbReference>
<evidence type="ECO:0000256" key="1">
    <source>
        <dbReference type="SAM" id="MobiDB-lite"/>
    </source>
</evidence>
<organism evidence="2 3">
    <name type="scientific">Electrophorus voltai</name>
    <dbReference type="NCBI Taxonomy" id="2609070"/>
    <lineage>
        <taxon>Eukaryota</taxon>
        <taxon>Metazoa</taxon>
        <taxon>Chordata</taxon>
        <taxon>Craniata</taxon>
        <taxon>Vertebrata</taxon>
        <taxon>Euteleostomi</taxon>
        <taxon>Actinopterygii</taxon>
        <taxon>Neopterygii</taxon>
        <taxon>Teleostei</taxon>
        <taxon>Ostariophysi</taxon>
        <taxon>Gymnotiformes</taxon>
        <taxon>Gymnotoidei</taxon>
        <taxon>Gymnotidae</taxon>
        <taxon>Electrophorus</taxon>
    </lineage>
</organism>
<dbReference type="AlphaFoldDB" id="A0AAD8ZZB3"/>
<evidence type="ECO:0000313" key="3">
    <source>
        <dbReference type="Proteomes" id="UP001239994"/>
    </source>
</evidence>
<comment type="caution">
    <text evidence="2">The sequence shown here is derived from an EMBL/GenBank/DDBJ whole genome shotgun (WGS) entry which is preliminary data.</text>
</comment>
<feature type="region of interest" description="Disordered" evidence="1">
    <location>
        <begin position="150"/>
        <end position="173"/>
    </location>
</feature>
<sequence>MTLCRQLLQPLPDQSTLELEAEQHLRMDFYISDPVIITFRSPGNSSSMQLCTVDGRVKQCHPDYQDRLRIVDNTFMLMDVLLSDSGIYTVKEKEGVTVRISNVTIKDVHHSWKWKEGYCTGFGHGSWAVGIGALIVGVLLGKFIPSPVSRRRESPHSHQEDKENGILLNGIKR</sequence>
<dbReference type="Proteomes" id="UP001239994">
    <property type="component" value="Unassembled WGS sequence"/>
</dbReference>
<protein>
    <submittedName>
        <fullName evidence="2">Uncharacterized protein</fullName>
    </submittedName>
</protein>
<gene>
    <name evidence="2" type="ORF">P4O66_005427</name>
</gene>
<reference evidence="2" key="1">
    <citation type="submission" date="2023-03" db="EMBL/GenBank/DDBJ databases">
        <title>Electrophorus voltai genome.</title>
        <authorList>
            <person name="Bian C."/>
        </authorList>
    </citation>
    <scope>NUCLEOTIDE SEQUENCE</scope>
    <source>
        <strain evidence="2">CB-2022</strain>
        <tissue evidence="2">Muscle</tissue>
    </source>
</reference>
<accession>A0AAD8ZZB3</accession>
<keyword evidence="3" id="KW-1185">Reference proteome</keyword>
<proteinExistence type="predicted"/>
<feature type="compositionally biased region" description="Basic and acidic residues" evidence="1">
    <location>
        <begin position="150"/>
        <end position="164"/>
    </location>
</feature>
<name>A0AAD8ZZB3_9TELE</name>
<evidence type="ECO:0000313" key="2">
    <source>
        <dbReference type="EMBL" id="KAK1806948.1"/>
    </source>
</evidence>